<evidence type="ECO:0000313" key="2">
    <source>
        <dbReference type="Proteomes" id="UP001189429"/>
    </source>
</evidence>
<dbReference type="Proteomes" id="UP001189429">
    <property type="component" value="Unassembled WGS sequence"/>
</dbReference>
<sequence length="106" mass="11475">MVALGIELLSVGTTVVLDGAAQKHIEGWRQKLQEAAASCVLDLLDALAVRRAIKGEPESLDAWREGDVEFTRNLQDTLEAGRSIAVLALHRDATPQARDTHSSNCL</sequence>
<dbReference type="EMBL" id="CAUYUJ010021115">
    <property type="protein sequence ID" value="CAK0902777.1"/>
    <property type="molecule type" value="Genomic_DNA"/>
</dbReference>
<evidence type="ECO:0000313" key="1">
    <source>
        <dbReference type="EMBL" id="CAK0902777.1"/>
    </source>
</evidence>
<name>A0ABN9XSI1_9DINO</name>
<accession>A0ABN9XSI1</accession>
<keyword evidence="2" id="KW-1185">Reference proteome</keyword>
<protein>
    <submittedName>
        <fullName evidence="1">Uncharacterized protein</fullName>
    </submittedName>
</protein>
<gene>
    <name evidence="1" type="ORF">PCOR1329_LOCUS79277</name>
</gene>
<comment type="caution">
    <text evidence="1">The sequence shown here is derived from an EMBL/GenBank/DDBJ whole genome shotgun (WGS) entry which is preliminary data.</text>
</comment>
<organism evidence="1 2">
    <name type="scientific">Prorocentrum cordatum</name>
    <dbReference type="NCBI Taxonomy" id="2364126"/>
    <lineage>
        <taxon>Eukaryota</taxon>
        <taxon>Sar</taxon>
        <taxon>Alveolata</taxon>
        <taxon>Dinophyceae</taxon>
        <taxon>Prorocentrales</taxon>
        <taxon>Prorocentraceae</taxon>
        <taxon>Prorocentrum</taxon>
    </lineage>
</organism>
<proteinExistence type="predicted"/>
<reference evidence="1" key="1">
    <citation type="submission" date="2023-10" db="EMBL/GenBank/DDBJ databases">
        <authorList>
            <person name="Chen Y."/>
            <person name="Shah S."/>
            <person name="Dougan E. K."/>
            <person name="Thang M."/>
            <person name="Chan C."/>
        </authorList>
    </citation>
    <scope>NUCLEOTIDE SEQUENCE [LARGE SCALE GENOMIC DNA]</scope>
</reference>